<dbReference type="Gene3D" id="3.40.50.150">
    <property type="entry name" value="Vaccinia Virus protein VP39"/>
    <property type="match status" value="1"/>
</dbReference>
<dbReference type="OrthoDB" id="5383291at2"/>
<name>A6DRP7_9BACT</name>
<sequence>MNPEQILQTNKRYEIIASSRRQVKVIINKKTYYLSDSIFSILAVTTLPISYNEIIQKLTTLSSSHSHWVQLTTTLNQAINIGLITSPDNSAIVIGTNSANFDSAPVHIRMLNDKTRTLAYQKAIREVVSENDIVVDIGTGTGVLAITAAQAGAKHVYAIEATELGKVAERNFAKNRLNDKITLLEGLSTEIHLPEKASVLVSEIIGNDPLNERIIPTTKDACKRLLKPEARLIPQTLEIYLLPLTVPTKLINKYFFTKRTCSDWKNAYQIDFSELLNTPTSNRLIELGSHKCKDFPTFSEPLLISKIVLSKISNETLSIQGSFKSQIDGVLNGFLIYFNSKLSPHTLLTLHPNESDSRNNWGNSIYVLESAQVLYTNQTVNFTYSFKNNQSSIVITDNA</sequence>
<feature type="domain" description="Protein arginine N-methyltransferase" evidence="4">
    <location>
        <begin position="258"/>
        <end position="392"/>
    </location>
</feature>
<keyword evidence="6" id="KW-1185">Reference proteome</keyword>
<dbReference type="SUPFAM" id="SSF53335">
    <property type="entry name" value="S-adenosyl-L-methionine-dependent methyltransferases"/>
    <property type="match status" value="1"/>
</dbReference>
<dbReference type="RefSeq" id="WP_007280517.1">
    <property type="nucleotide sequence ID" value="NZ_ABCK01000025.1"/>
</dbReference>
<dbReference type="PROSITE" id="PS51678">
    <property type="entry name" value="SAM_MT_PRMT"/>
    <property type="match status" value="1"/>
</dbReference>
<evidence type="ECO:0000313" key="6">
    <source>
        <dbReference type="Proteomes" id="UP000004947"/>
    </source>
</evidence>
<dbReference type="InterPro" id="IPR055135">
    <property type="entry name" value="PRMT_dom"/>
</dbReference>
<organism evidence="5 6">
    <name type="scientific">Lentisphaera araneosa HTCC2155</name>
    <dbReference type="NCBI Taxonomy" id="313628"/>
    <lineage>
        <taxon>Bacteria</taxon>
        <taxon>Pseudomonadati</taxon>
        <taxon>Lentisphaerota</taxon>
        <taxon>Lentisphaeria</taxon>
        <taxon>Lentisphaerales</taxon>
        <taxon>Lentisphaeraceae</taxon>
        <taxon>Lentisphaera</taxon>
    </lineage>
</organism>
<proteinExistence type="predicted"/>
<gene>
    <name evidence="5" type="ORF">LNTAR_13242</name>
</gene>
<dbReference type="Gene3D" id="2.70.160.11">
    <property type="entry name" value="Hnrnp arginine n-methyltransferase1"/>
    <property type="match status" value="1"/>
</dbReference>
<evidence type="ECO:0000313" key="5">
    <source>
        <dbReference type="EMBL" id="EDM25716.1"/>
    </source>
</evidence>
<dbReference type="PANTHER" id="PTHR11006">
    <property type="entry name" value="PROTEIN ARGININE N-METHYLTRANSFERASE"/>
    <property type="match status" value="1"/>
</dbReference>
<dbReference type="InterPro" id="IPR025799">
    <property type="entry name" value="Arg_MeTrfase"/>
</dbReference>
<dbReference type="AlphaFoldDB" id="A6DRP7"/>
<dbReference type="InterPro" id="IPR029063">
    <property type="entry name" value="SAM-dependent_MTases_sf"/>
</dbReference>
<dbReference type="EMBL" id="ABCK01000025">
    <property type="protein sequence ID" value="EDM25716.1"/>
    <property type="molecule type" value="Genomic_DNA"/>
</dbReference>
<accession>A6DRP7</accession>
<evidence type="ECO:0000256" key="1">
    <source>
        <dbReference type="ARBA" id="ARBA00022603"/>
    </source>
</evidence>
<comment type="caution">
    <text evidence="5">The sequence shown here is derived from an EMBL/GenBank/DDBJ whole genome shotgun (WGS) entry which is preliminary data.</text>
</comment>
<dbReference type="PANTHER" id="PTHR11006:SF4">
    <property type="entry name" value="PROTEIN ARGININE N-METHYLTRANSFERASE 7"/>
    <property type="match status" value="1"/>
</dbReference>
<dbReference type="Proteomes" id="UP000004947">
    <property type="component" value="Unassembled WGS sequence"/>
</dbReference>
<evidence type="ECO:0000256" key="3">
    <source>
        <dbReference type="ARBA" id="ARBA00022691"/>
    </source>
</evidence>
<dbReference type="GO" id="GO:0032259">
    <property type="term" value="P:methylation"/>
    <property type="evidence" value="ECO:0007669"/>
    <property type="project" value="UniProtKB-KW"/>
</dbReference>
<evidence type="ECO:0000256" key="2">
    <source>
        <dbReference type="ARBA" id="ARBA00022679"/>
    </source>
</evidence>
<reference evidence="5 6" key="1">
    <citation type="journal article" date="2010" name="J. Bacteriol.">
        <title>Genome sequence of Lentisphaera araneosa HTCC2155T, the type species of the order Lentisphaerales in the phylum Lentisphaerae.</title>
        <authorList>
            <person name="Thrash J.C."/>
            <person name="Cho J.C."/>
            <person name="Vergin K.L."/>
            <person name="Morris R.M."/>
            <person name="Giovannoni S.J."/>
        </authorList>
    </citation>
    <scope>NUCLEOTIDE SEQUENCE [LARGE SCALE GENOMIC DNA]</scope>
    <source>
        <strain evidence="5 6">HTCC2155</strain>
    </source>
</reference>
<evidence type="ECO:0000259" key="4">
    <source>
        <dbReference type="Pfam" id="PF22528"/>
    </source>
</evidence>
<dbReference type="GO" id="GO:0016274">
    <property type="term" value="F:protein-arginine N-methyltransferase activity"/>
    <property type="evidence" value="ECO:0007669"/>
    <property type="project" value="InterPro"/>
</dbReference>
<dbReference type="Pfam" id="PF06325">
    <property type="entry name" value="PrmA"/>
    <property type="match status" value="1"/>
</dbReference>
<protein>
    <recommendedName>
        <fullName evidence="4">Protein arginine N-methyltransferase domain-containing protein</fullName>
    </recommendedName>
</protein>
<dbReference type="GO" id="GO:0042054">
    <property type="term" value="F:histone methyltransferase activity"/>
    <property type="evidence" value="ECO:0007669"/>
    <property type="project" value="TreeGrafter"/>
</dbReference>
<keyword evidence="3" id="KW-0949">S-adenosyl-L-methionine</keyword>
<dbReference type="eggNOG" id="COG4076">
    <property type="taxonomic scope" value="Bacteria"/>
</dbReference>
<keyword evidence="1" id="KW-0489">Methyltransferase</keyword>
<dbReference type="CDD" id="cd02440">
    <property type="entry name" value="AdoMet_MTases"/>
    <property type="match status" value="1"/>
</dbReference>
<dbReference type="Pfam" id="PF22528">
    <property type="entry name" value="PRMT_C"/>
    <property type="match status" value="1"/>
</dbReference>
<keyword evidence="2" id="KW-0808">Transferase</keyword>
<dbReference type="STRING" id="313628.LNTAR_13242"/>